<feature type="non-terminal residue" evidence="2">
    <location>
        <position position="1"/>
    </location>
</feature>
<comment type="caution">
    <text evidence="2">The sequence shown here is derived from an EMBL/GenBank/DDBJ whole genome shotgun (WGS) entry which is preliminary data.</text>
</comment>
<dbReference type="AlphaFoldDB" id="A0A392PAT8"/>
<dbReference type="EMBL" id="LXQA010068847">
    <property type="protein sequence ID" value="MCI08386.1"/>
    <property type="molecule type" value="Genomic_DNA"/>
</dbReference>
<protein>
    <submittedName>
        <fullName evidence="2">Uncharacterized protein</fullName>
    </submittedName>
</protein>
<dbReference type="Proteomes" id="UP000265520">
    <property type="component" value="Unassembled WGS sequence"/>
</dbReference>
<feature type="region of interest" description="Disordered" evidence="1">
    <location>
        <begin position="9"/>
        <end position="32"/>
    </location>
</feature>
<evidence type="ECO:0000313" key="2">
    <source>
        <dbReference type="EMBL" id="MCI08386.1"/>
    </source>
</evidence>
<organism evidence="2 3">
    <name type="scientific">Trifolium medium</name>
    <dbReference type="NCBI Taxonomy" id="97028"/>
    <lineage>
        <taxon>Eukaryota</taxon>
        <taxon>Viridiplantae</taxon>
        <taxon>Streptophyta</taxon>
        <taxon>Embryophyta</taxon>
        <taxon>Tracheophyta</taxon>
        <taxon>Spermatophyta</taxon>
        <taxon>Magnoliopsida</taxon>
        <taxon>eudicotyledons</taxon>
        <taxon>Gunneridae</taxon>
        <taxon>Pentapetalae</taxon>
        <taxon>rosids</taxon>
        <taxon>fabids</taxon>
        <taxon>Fabales</taxon>
        <taxon>Fabaceae</taxon>
        <taxon>Papilionoideae</taxon>
        <taxon>50 kb inversion clade</taxon>
        <taxon>NPAAA clade</taxon>
        <taxon>Hologalegina</taxon>
        <taxon>IRL clade</taxon>
        <taxon>Trifolieae</taxon>
        <taxon>Trifolium</taxon>
    </lineage>
</organism>
<reference evidence="2 3" key="1">
    <citation type="journal article" date="2018" name="Front. Plant Sci.">
        <title>Red Clover (Trifolium pratense) and Zigzag Clover (T. medium) - A Picture of Genomic Similarities and Differences.</title>
        <authorList>
            <person name="Dluhosova J."/>
            <person name="Istvanek J."/>
            <person name="Nedelnik J."/>
            <person name="Repkova J."/>
        </authorList>
    </citation>
    <scope>NUCLEOTIDE SEQUENCE [LARGE SCALE GENOMIC DNA]</scope>
    <source>
        <strain evidence="3">cv. 10/8</strain>
        <tissue evidence="2">Leaf</tissue>
    </source>
</reference>
<proteinExistence type="predicted"/>
<name>A0A392PAT8_9FABA</name>
<evidence type="ECO:0000256" key="1">
    <source>
        <dbReference type="SAM" id="MobiDB-lite"/>
    </source>
</evidence>
<accession>A0A392PAT8</accession>
<keyword evidence="3" id="KW-1185">Reference proteome</keyword>
<sequence>VRRRFAIKKGGGGLRRNVSTSSSESIKDPDVSSPLQCTDRAVLGGIELEVVLPTIDRIVQAANCEGSGLGTLLLQEDVAYGSAHRFPMIVGSFNIRGLGSRVNMRKVLCVIAFRETLTATGSSYRLLDIVETSLGNKFGVLWLMCMLNVILRTKEDFGM</sequence>
<evidence type="ECO:0000313" key="3">
    <source>
        <dbReference type="Proteomes" id="UP000265520"/>
    </source>
</evidence>
<feature type="non-terminal residue" evidence="2">
    <location>
        <position position="159"/>
    </location>
</feature>